<organism evidence="3 4">
    <name type="scientific">Mycena chlorophos</name>
    <name type="common">Agaric fungus</name>
    <name type="synonym">Agaricus chlorophos</name>
    <dbReference type="NCBI Taxonomy" id="658473"/>
    <lineage>
        <taxon>Eukaryota</taxon>
        <taxon>Fungi</taxon>
        <taxon>Dikarya</taxon>
        <taxon>Basidiomycota</taxon>
        <taxon>Agaricomycotina</taxon>
        <taxon>Agaricomycetes</taxon>
        <taxon>Agaricomycetidae</taxon>
        <taxon>Agaricales</taxon>
        <taxon>Marasmiineae</taxon>
        <taxon>Mycenaceae</taxon>
        <taxon>Mycena</taxon>
    </lineage>
</organism>
<evidence type="ECO:0000259" key="2">
    <source>
        <dbReference type="PROSITE" id="PS50177"/>
    </source>
</evidence>
<evidence type="ECO:0000313" key="3">
    <source>
        <dbReference type="EMBL" id="GAT42800.1"/>
    </source>
</evidence>
<evidence type="ECO:0000256" key="1">
    <source>
        <dbReference type="SAM" id="MobiDB-lite"/>
    </source>
</evidence>
<dbReference type="EMBL" id="DF838274">
    <property type="protein sequence ID" value="GAT42800.1"/>
    <property type="molecule type" value="Genomic_DNA"/>
</dbReference>
<proteinExistence type="predicted"/>
<feature type="compositionally biased region" description="Acidic residues" evidence="1">
    <location>
        <begin position="899"/>
        <end position="928"/>
    </location>
</feature>
<sequence length="982" mass="109976">MTSEDVQPNEALRRARAAPSLVVPNSKAKWKPVPQHTRVYGHKHNAFSPRKAPVVVQNRQTPRPIPLPPLQIQQARAMTWGQPSPAKRRRIEHPQLDLELPSLASTSRQIKVEDISIPIVIPAAKICSLPSPRVKIESRSPSPPPKRSATSGCKRYFPFPEDCRRSNQNPNYVANRRDWAQRECVALRKLGLRVEKVFFRDDGMVIDWTSTSEVWLDTLLPVREPSTSADKPDVIDVDTDSDLEPQSVRPPLGPVLTVDDDGPNSSQTQSPIYSPTLSAAELDVEEEDPVSFEEEDTQLSQLALEFLRRFIVVFDTDRASLATAYSEDAILSFRDNNFARPQKFTVRRSPGTNSKPSLPKLPALAGFQFVHDGGIVNVDYDLLVLDAPPNPGTVQRPATDVMLSVHGEVVHADRRTLAIDHAFVLRRGKTEKRKDKGKDGDWPMTVMSHQMVVWVSIFELASDEDVIFHPALPTCMAESAWYQDENEDWKLRSPDDAIQQVQRRSYSTKAAIIQTCKQWRSIGSEFLFRCLFFDKPGHLLERCAALDASSASATTVTHSLGWWTRRIHLTSGIVFTQRDVDPVRDALTSIVRHCPNLEILVVDAVLGSAALGPVVDALTKKALRTFSVRVLSTALPRLIWALDALRHLFAVHVDVEEDGSDETPLGAACDIQLRLTDLRQLSLRGHVQQLVEEATGWHLPALRFLAVHTGDYSDLPDVLGFLAAHGSMLHFLDIYLPSRQSVPQILAACPALTTLVFNGDWRVVGAEEEDGQATFAHERLVSVGMHKLFKAFGFDRAIDKMASDGETELPVDLWLTVSANERTFSALCAKEAFPALARIRAVDPMLLYELHVANGPKKEGGGMERWDKWWNMTSRAGVRLEDCTGNLLGVLPPDHEQDGQDEEDQETEWEEDYGSWDTSGDLDEDEEYYSQPGSRRVSNLDELKVLLEECRAMEAGRLKDDDYLHQSPEMRMIFPEVQTAAS</sequence>
<name>A0ABQ0KV38_MYCCL</name>
<reference evidence="3" key="1">
    <citation type="submission" date="2014-09" db="EMBL/GenBank/DDBJ databases">
        <title>Genome sequence of the luminous mushroom Mycena chlorophos for searching fungal bioluminescence genes.</title>
        <authorList>
            <person name="Tanaka Y."/>
            <person name="Kasuga D."/>
            <person name="Oba Y."/>
            <person name="Hase S."/>
            <person name="Sato K."/>
            <person name="Oba Y."/>
            <person name="Sakakibara Y."/>
        </authorList>
    </citation>
    <scope>NUCLEOTIDE SEQUENCE</scope>
</reference>
<feature type="compositionally biased region" description="Polar residues" evidence="1">
    <location>
        <begin position="263"/>
        <end position="273"/>
    </location>
</feature>
<dbReference type="InterPro" id="IPR032710">
    <property type="entry name" value="NTF2-like_dom_sf"/>
</dbReference>
<protein>
    <recommendedName>
        <fullName evidence="2">NTF2 domain-containing protein</fullName>
    </recommendedName>
</protein>
<keyword evidence="4" id="KW-1185">Reference proteome</keyword>
<dbReference type="PROSITE" id="PS50177">
    <property type="entry name" value="NTF2_DOMAIN"/>
    <property type="match status" value="1"/>
</dbReference>
<dbReference type="InterPro" id="IPR018222">
    <property type="entry name" value="Nuclear_transport_factor_2_euk"/>
</dbReference>
<accession>A0ABQ0KV38</accession>
<feature type="region of interest" description="Disordered" evidence="1">
    <location>
        <begin position="1"/>
        <end position="20"/>
    </location>
</feature>
<feature type="region of interest" description="Disordered" evidence="1">
    <location>
        <begin position="888"/>
        <end position="934"/>
    </location>
</feature>
<gene>
    <name evidence="3" type="ORF">MCHLO_00501</name>
</gene>
<dbReference type="Proteomes" id="UP000815677">
    <property type="component" value="Unassembled WGS sequence"/>
</dbReference>
<feature type="region of interest" description="Disordered" evidence="1">
    <location>
        <begin position="225"/>
        <end position="273"/>
    </location>
</feature>
<dbReference type="SUPFAM" id="SSF54427">
    <property type="entry name" value="NTF2-like"/>
    <property type="match status" value="1"/>
</dbReference>
<dbReference type="Gene3D" id="3.10.450.50">
    <property type="match status" value="1"/>
</dbReference>
<feature type="domain" description="NTF2" evidence="2">
    <location>
        <begin position="302"/>
        <end position="453"/>
    </location>
</feature>
<evidence type="ECO:0000313" key="4">
    <source>
        <dbReference type="Proteomes" id="UP000815677"/>
    </source>
</evidence>